<dbReference type="EMBL" id="BMAO01027327">
    <property type="protein sequence ID" value="GFR16032.1"/>
    <property type="molecule type" value="Genomic_DNA"/>
</dbReference>
<keyword evidence="2" id="KW-1185">Reference proteome</keyword>
<organism evidence="1 2">
    <name type="scientific">Trichonephila clavata</name>
    <name type="common">Joro spider</name>
    <name type="synonym">Nephila clavata</name>
    <dbReference type="NCBI Taxonomy" id="2740835"/>
    <lineage>
        <taxon>Eukaryota</taxon>
        <taxon>Metazoa</taxon>
        <taxon>Ecdysozoa</taxon>
        <taxon>Arthropoda</taxon>
        <taxon>Chelicerata</taxon>
        <taxon>Arachnida</taxon>
        <taxon>Araneae</taxon>
        <taxon>Araneomorphae</taxon>
        <taxon>Entelegynae</taxon>
        <taxon>Araneoidea</taxon>
        <taxon>Nephilidae</taxon>
        <taxon>Trichonephila</taxon>
    </lineage>
</organism>
<proteinExistence type="predicted"/>
<dbReference type="Proteomes" id="UP000887116">
    <property type="component" value="Unassembled WGS sequence"/>
</dbReference>
<comment type="caution">
    <text evidence="1">The sequence shown here is derived from an EMBL/GenBank/DDBJ whole genome shotgun (WGS) entry which is preliminary data.</text>
</comment>
<accession>A0A8X6LPN3</accession>
<sequence>MTDFHILLPSNSSMKVFPLNTPYHFRTKLARPITLNGEWECCLLEATIPGKYSTVQLGYNDFYSIQREIDVETETLLPKFDIPLYNDDHADFVAGFNANVKKIFIDPPLVFTLIKNNRQIEIELKLGWDWIVTSAKGNQLLKLLRVDPNKDFLISHNPDGFSVIRNYHTPDKEIFKNQEINLIARESILDHTYEIKLDEGDLLQQINSKLLDVRLNDVKFLKSNGQIAHCRLMLTLNSNRIPVPN</sequence>
<gene>
    <name evidence="1" type="primary">AVEN_216189_1</name>
    <name evidence="1" type="ORF">TNCT_100291</name>
</gene>
<dbReference type="OrthoDB" id="6421164at2759"/>
<name>A0A8X6LPN3_TRICU</name>
<reference evidence="1" key="1">
    <citation type="submission" date="2020-07" db="EMBL/GenBank/DDBJ databases">
        <title>Multicomponent nature underlies the extraordinary mechanical properties of spider dragline silk.</title>
        <authorList>
            <person name="Kono N."/>
            <person name="Nakamura H."/>
            <person name="Mori M."/>
            <person name="Yoshida Y."/>
            <person name="Ohtoshi R."/>
            <person name="Malay A.D."/>
            <person name="Moran D.A.P."/>
            <person name="Tomita M."/>
            <person name="Numata K."/>
            <person name="Arakawa K."/>
        </authorList>
    </citation>
    <scope>NUCLEOTIDE SEQUENCE</scope>
</reference>
<dbReference type="AlphaFoldDB" id="A0A8X6LPN3"/>
<evidence type="ECO:0000313" key="2">
    <source>
        <dbReference type="Proteomes" id="UP000887116"/>
    </source>
</evidence>
<protein>
    <submittedName>
        <fullName evidence="1">Uncharacterized protein</fullName>
    </submittedName>
</protein>
<evidence type="ECO:0000313" key="1">
    <source>
        <dbReference type="EMBL" id="GFR16032.1"/>
    </source>
</evidence>